<reference evidence="1 2" key="1">
    <citation type="submission" date="2017-03" db="EMBL/GenBank/DDBJ databases">
        <title>WGS assembly of Porphyra umbilicalis.</title>
        <authorList>
            <person name="Brawley S.H."/>
            <person name="Blouin N.A."/>
            <person name="Ficko-Blean E."/>
            <person name="Wheeler G.L."/>
            <person name="Lohr M."/>
            <person name="Goodson H.V."/>
            <person name="Jenkins J.W."/>
            <person name="Blaby-Haas C.E."/>
            <person name="Helliwell K.E."/>
            <person name="Chan C."/>
            <person name="Marriage T."/>
            <person name="Bhattacharya D."/>
            <person name="Klein A.S."/>
            <person name="Badis Y."/>
            <person name="Brodie J."/>
            <person name="Cao Y."/>
            <person name="Collen J."/>
            <person name="Dittami S.M."/>
            <person name="Gachon C.M."/>
            <person name="Green B.R."/>
            <person name="Karpowicz S."/>
            <person name="Kim J.W."/>
            <person name="Kudahl U."/>
            <person name="Lin S."/>
            <person name="Michel G."/>
            <person name="Mittag M."/>
            <person name="Olson B.J."/>
            <person name="Pangilinan J."/>
            <person name="Peng Y."/>
            <person name="Qiu H."/>
            <person name="Shu S."/>
            <person name="Singer J.T."/>
            <person name="Smith A.G."/>
            <person name="Sprecher B.N."/>
            <person name="Wagner V."/>
            <person name="Wang W."/>
            <person name="Wang Z.-Y."/>
            <person name="Yan J."/>
            <person name="Yarish C."/>
            <person name="Zoeuner-Riek S."/>
            <person name="Zhuang Y."/>
            <person name="Zou Y."/>
            <person name="Lindquist E.A."/>
            <person name="Grimwood J."/>
            <person name="Barry K."/>
            <person name="Rokhsar D.S."/>
            <person name="Schmutz J."/>
            <person name="Stiller J.W."/>
            <person name="Grossman A.R."/>
            <person name="Prochnik S.E."/>
        </authorList>
    </citation>
    <scope>NUCLEOTIDE SEQUENCE [LARGE SCALE GENOMIC DNA]</scope>
    <source>
        <strain evidence="1">4086291</strain>
    </source>
</reference>
<evidence type="ECO:0000313" key="2">
    <source>
        <dbReference type="Proteomes" id="UP000218209"/>
    </source>
</evidence>
<gene>
    <name evidence="1" type="ORF">BU14_2106s0001</name>
</gene>
<sequence>MAVGCRCPSPVGGSQLILNFFDSDTVTVIIATPQRVIRNAPGTIRSRTYALTGGPYPTNTTVYKGKPGAPPPTRVIAPNGTSCSWRGLPVGVPMLLLLRGDGTLSHLCSYIRSAARLTAGDVVFLRRRRVDGRCAARNGVPCATPPCAGARQPCGTNGAAVCVNNFCGGCTAEWFLTSGAPLRCGPSPSAWGGWFPTPTETPRRRYGG</sequence>
<proteinExistence type="predicted"/>
<keyword evidence="2" id="KW-1185">Reference proteome</keyword>
<name>A0A1X6NJW6_PORUM</name>
<dbReference type="OrthoDB" id="10037294at2759"/>
<accession>A0A1X6NJW6</accession>
<dbReference type="AlphaFoldDB" id="A0A1X6NJW6"/>
<evidence type="ECO:0000313" key="1">
    <source>
        <dbReference type="EMBL" id="OSX68911.1"/>
    </source>
</evidence>
<dbReference type="Proteomes" id="UP000218209">
    <property type="component" value="Unassembled WGS sequence"/>
</dbReference>
<dbReference type="EMBL" id="KV919968">
    <property type="protein sequence ID" value="OSX68911.1"/>
    <property type="molecule type" value="Genomic_DNA"/>
</dbReference>
<organism evidence="1 2">
    <name type="scientific">Porphyra umbilicalis</name>
    <name type="common">Purple laver</name>
    <name type="synonym">Red alga</name>
    <dbReference type="NCBI Taxonomy" id="2786"/>
    <lineage>
        <taxon>Eukaryota</taxon>
        <taxon>Rhodophyta</taxon>
        <taxon>Bangiophyceae</taxon>
        <taxon>Bangiales</taxon>
        <taxon>Bangiaceae</taxon>
        <taxon>Porphyra</taxon>
    </lineage>
</organism>
<protein>
    <submittedName>
        <fullName evidence="1">Uncharacterized protein</fullName>
    </submittedName>
</protein>